<gene>
    <name evidence="1" type="ORF">AVEN_154770_1</name>
</gene>
<reference evidence="1 2" key="1">
    <citation type="journal article" date="2019" name="Sci. Rep.">
        <title>Orb-weaving spider Araneus ventricosus genome elucidates the spidroin gene catalogue.</title>
        <authorList>
            <person name="Kono N."/>
            <person name="Nakamura H."/>
            <person name="Ohtoshi R."/>
            <person name="Moran D.A.P."/>
            <person name="Shinohara A."/>
            <person name="Yoshida Y."/>
            <person name="Fujiwara M."/>
            <person name="Mori M."/>
            <person name="Tomita M."/>
            <person name="Arakawa K."/>
        </authorList>
    </citation>
    <scope>NUCLEOTIDE SEQUENCE [LARGE SCALE GENOMIC DNA]</scope>
</reference>
<evidence type="ECO:0008006" key="3">
    <source>
        <dbReference type="Google" id="ProtNLM"/>
    </source>
</evidence>
<dbReference type="GO" id="GO:0003676">
    <property type="term" value="F:nucleic acid binding"/>
    <property type="evidence" value="ECO:0007669"/>
    <property type="project" value="InterPro"/>
</dbReference>
<dbReference type="OrthoDB" id="6505565at2759"/>
<accession>A0A4Y2BUW1</accession>
<proteinExistence type="predicted"/>
<keyword evidence="2" id="KW-1185">Reference proteome</keyword>
<dbReference type="GO" id="GO:0008270">
    <property type="term" value="F:zinc ion binding"/>
    <property type="evidence" value="ECO:0007669"/>
    <property type="project" value="InterPro"/>
</dbReference>
<comment type="caution">
    <text evidence="1">The sequence shown here is derived from an EMBL/GenBank/DDBJ whole genome shotgun (WGS) entry which is preliminary data.</text>
</comment>
<evidence type="ECO:0000313" key="1">
    <source>
        <dbReference type="EMBL" id="GBL95357.1"/>
    </source>
</evidence>
<protein>
    <recommendedName>
        <fullName evidence="3">CCHC-type domain-containing protein</fullName>
    </recommendedName>
</protein>
<dbReference type="InterPro" id="IPR036875">
    <property type="entry name" value="Znf_CCHC_sf"/>
</dbReference>
<dbReference type="EMBL" id="BGPR01000111">
    <property type="protein sequence ID" value="GBL95357.1"/>
    <property type="molecule type" value="Genomic_DNA"/>
</dbReference>
<evidence type="ECO:0000313" key="2">
    <source>
        <dbReference type="Proteomes" id="UP000499080"/>
    </source>
</evidence>
<sequence>MPKDNPSSPGALSMEEHVIQGTAVNPTIYKQLFDESGLFFEFIHLKFDNFYGIKQCKHCRRFGHTTKWCPRTKEALCIKCGLDHPSDNCPKIFCINCSEYNQRQGTSFDVNHAPYDRSKCESYDKQRANLMRHTDYGFSSGVPG</sequence>
<dbReference type="Proteomes" id="UP000499080">
    <property type="component" value="Unassembled WGS sequence"/>
</dbReference>
<name>A0A4Y2BUW1_ARAVE</name>
<dbReference type="SUPFAM" id="SSF57756">
    <property type="entry name" value="Retrovirus zinc finger-like domains"/>
    <property type="match status" value="1"/>
</dbReference>
<organism evidence="1 2">
    <name type="scientific">Araneus ventricosus</name>
    <name type="common">Orbweaver spider</name>
    <name type="synonym">Epeira ventricosa</name>
    <dbReference type="NCBI Taxonomy" id="182803"/>
    <lineage>
        <taxon>Eukaryota</taxon>
        <taxon>Metazoa</taxon>
        <taxon>Ecdysozoa</taxon>
        <taxon>Arthropoda</taxon>
        <taxon>Chelicerata</taxon>
        <taxon>Arachnida</taxon>
        <taxon>Araneae</taxon>
        <taxon>Araneomorphae</taxon>
        <taxon>Entelegynae</taxon>
        <taxon>Araneoidea</taxon>
        <taxon>Araneidae</taxon>
        <taxon>Araneus</taxon>
    </lineage>
</organism>
<dbReference type="AlphaFoldDB" id="A0A4Y2BUW1"/>